<reference evidence="2" key="1">
    <citation type="submission" date="2020-11" db="EMBL/GenBank/DDBJ databases">
        <authorList>
            <consortium name="DOE Joint Genome Institute"/>
            <person name="Ahrendt S."/>
            <person name="Riley R."/>
            <person name="Andreopoulos W."/>
            <person name="Labutti K."/>
            <person name="Pangilinan J."/>
            <person name="Ruiz-Duenas F.J."/>
            <person name="Barrasa J.M."/>
            <person name="Sanchez-Garcia M."/>
            <person name="Camarero S."/>
            <person name="Miyauchi S."/>
            <person name="Serrano A."/>
            <person name="Linde D."/>
            <person name="Babiker R."/>
            <person name="Drula E."/>
            <person name="Ayuso-Fernandez I."/>
            <person name="Pacheco R."/>
            <person name="Padilla G."/>
            <person name="Ferreira P."/>
            <person name="Barriuso J."/>
            <person name="Kellner H."/>
            <person name="Castanera R."/>
            <person name="Alfaro M."/>
            <person name="Ramirez L."/>
            <person name="Pisabarro A.G."/>
            <person name="Kuo A."/>
            <person name="Tritt A."/>
            <person name="Lipzen A."/>
            <person name="He G."/>
            <person name="Yan M."/>
            <person name="Ng V."/>
            <person name="Cullen D."/>
            <person name="Martin F."/>
            <person name="Rosso M.-N."/>
            <person name="Henrissat B."/>
            <person name="Hibbett D."/>
            <person name="Martinez A.T."/>
            <person name="Grigoriev I.V."/>
        </authorList>
    </citation>
    <scope>NUCLEOTIDE SEQUENCE</scope>
    <source>
        <strain evidence="2">CBS 506.95</strain>
    </source>
</reference>
<feature type="region of interest" description="Disordered" evidence="1">
    <location>
        <begin position="309"/>
        <end position="329"/>
    </location>
</feature>
<accession>A0A9P6ELH4</accession>
<name>A0A9P6ELH4_9AGAR</name>
<organism evidence="2 3">
    <name type="scientific">Crepidotus variabilis</name>
    <dbReference type="NCBI Taxonomy" id="179855"/>
    <lineage>
        <taxon>Eukaryota</taxon>
        <taxon>Fungi</taxon>
        <taxon>Dikarya</taxon>
        <taxon>Basidiomycota</taxon>
        <taxon>Agaricomycotina</taxon>
        <taxon>Agaricomycetes</taxon>
        <taxon>Agaricomycetidae</taxon>
        <taxon>Agaricales</taxon>
        <taxon>Agaricineae</taxon>
        <taxon>Crepidotaceae</taxon>
        <taxon>Crepidotus</taxon>
    </lineage>
</organism>
<sequence length="349" mass="39932">MSIKNISSDILYSIFALNTPSHPSTLAFVDDYTQPRAWPGTNWLGVATRTSQVCQEWRQVLLSSPSVWSKIIDLNALGRCKDPSSWLGLITDRAAGLPLSVYGDIERPEVLQLFLGVVDKSWSIIKILRVYIHIKSRKSYDFPSHAAWRKITEEVSPELEYCDIDVAQGSQQVFPTNQCLLINTNNSNLKTLLALGGLQFIHILNAPIFKNLRQLVIENTRHYSFDNQSFPWSLDQLFSLLRDTPLLERLSLIASGVILNPDDLQQPSAIPIIRLPRLQDIRLVSSVGFALGTAAKYCPKQEMRYKPQFHPQTRRRQRQRSRVTSNSVAPRDFLRRLREERRLPFPRPS</sequence>
<dbReference type="OrthoDB" id="2269034at2759"/>
<dbReference type="Proteomes" id="UP000807306">
    <property type="component" value="Unassembled WGS sequence"/>
</dbReference>
<evidence type="ECO:0000313" key="2">
    <source>
        <dbReference type="EMBL" id="KAF9531321.1"/>
    </source>
</evidence>
<evidence type="ECO:0000313" key="3">
    <source>
        <dbReference type="Proteomes" id="UP000807306"/>
    </source>
</evidence>
<protein>
    <recommendedName>
        <fullName evidence="4">F-box domain-containing protein</fullName>
    </recommendedName>
</protein>
<dbReference type="AlphaFoldDB" id="A0A9P6ELH4"/>
<comment type="caution">
    <text evidence="2">The sequence shown here is derived from an EMBL/GenBank/DDBJ whole genome shotgun (WGS) entry which is preliminary data.</text>
</comment>
<proteinExistence type="predicted"/>
<dbReference type="EMBL" id="MU157835">
    <property type="protein sequence ID" value="KAF9531321.1"/>
    <property type="molecule type" value="Genomic_DNA"/>
</dbReference>
<feature type="compositionally biased region" description="Basic residues" evidence="1">
    <location>
        <begin position="312"/>
        <end position="321"/>
    </location>
</feature>
<gene>
    <name evidence="2" type="ORF">CPB83DRAFT_891703</name>
</gene>
<keyword evidence="3" id="KW-1185">Reference proteome</keyword>
<evidence type="ECO:0008006" key="4">
    <source>
        <dbReference type="Google" id="ProtNLM"/>
    </source>
</evidence>
<evidence type="ECO:0000256" key="1">
    <source>
        <dbReference type="SAM" id="MobiDB-lite"/>
    </source>
</evidence>